<organism evidence="2 3">
    <name type="scientific">Pseudazoarcus pumilus</name>
    <dbReference type="NCBI Taxonomy" id="2067960"/>
    <lineage>
        <taxon>Bacteria</taxon>
        <taxon>Pseudomonadati</taxon>
        <taxon>Pseudomonadota</taxon>
        <taxon>Betaproteobacteria</taxon>
        <taxon>Rhodocyclales</taxon>
        <taxon>Zoogloeaceae</taxon>
        <taxon>Pseudazoarcus</taxon>
    </lineage>
</organism>
<dbReference type="Pfam" id="PF20531">
    <property type="entry name" value="DUF6746"/>
    <property type="match status" value="1"/>
</dbReference>
<dbReference type="Proteomes" id="UP000242205">
    <property type="component" value="Chromosome"/>
</dbReference>
<sequence length="127" mass="14022">MKNILALTTVAIALTLSPAAFADEKVPERVAHYQGKQAADLDEALTLLRETNAELRELLAGKVGEYDMHDIHSLSYTLEEALADVREALAVAADDLESMHFYSEGLKRDEVIEYGNAYLDTVGRIVK</sequence>
<evidence type="ECO:0000256" key="1">
    <source>
        <dbReference type="SAM" id="SignalP"/>
    </source>
</evidence>
<dbReference type="AlphaFoldDB" id="A0A2I6S959"/>
<dbReference type="KEGG" id="atw:C0099_13195"/>
<protein>
    <submittedName>
        <fullName evidence="2">Uncharacterized protein</fullName>
    </submittedName>
</protein>
<gene>
    <name evidence="2" type="ORF">C0099_13195</name>
</gene>
<reference evidence="2 3" key="1">
    <citation type="submission" date="2018-01" db="EMBL/GenBank/DDBJ databases">
        <authorList>
            <person name="Fu G.-Y."/>
        </authorList>
    </citation>
    <scope>NUCLEOTIDE SEQUENCE [LARGE SCALE GENOMIC DNA]</scope>
    <source>
        <strain evidence="2 3">SY39</strain>
    </source>
</reference>
<name>A0A2I6S959_9RHOO</name>
<accession>A0A2I6S959</accession>
<dbReference type="OrthoDB" id="5975812at2"/>
<dbReference type="InterPro" id="IPR046634">
    <property type="entry name" value="DUF6746"/>
</dbReference>
<keyword evidence="1" id="KW-0732">Signal</keyword>
<evidence type="ECO:0000313" key="2">
    <source>
        <dbReference type="EMBL" id="AUN95800.1"/>
    </source>
</evidence>
<evidence type="ECO:0000313" key="3">
    <source>
        <dbReference type="Proteomes" id="UP000242205"/>
    </source>
</evidence>
<keyword evidence="3" id="KW-1185">Reference proteome</keyword>
<dbReference type="RefSeq" id="WP_102247845.1">
    <property type="nucleotide sequence ID" value="NZ_CP025682.1"/>
</dbReference>
<feature type="signal peptide" evidence="1">
    <location>
        <begin position="1"/>
        <end position="22"/>
    </location>
</feature>
<dbReference type="EMBL" id="CP025682">
    <property type="protein sequence ID" value="AUN95800.1"/>
    <property type="molecule type" value="Genomic_DNA"/>
</dbReference>
<proteinExistence type="predicted"/>
<feature type="chain" id="PRO_5014354324" evidence="1">
    <location>
        <begin position="23"/>
        <end position="127"/>
    </location>
</feature>